<keyword evidence="1" id="KW-1133">Transmembrane helix</keyword>
<dbReference type="InterPro" id="IPR010559">
    <property type="entry name" value="Sig_transdc_His_kin_internal"/>
</dbReference>
<keyword evidence="4" id="KW-1185">Reference proteome</keyword>
<evidence type="ECO:0000259" key="2">
    <source>
        <dbReference type="Pfam" id="PF06580"/>
    </source>
</evidence>
<keyword evidence="3" id="KW-0808">Transferase</keyword>
<comment type="caution">
    <text evidence="3">The sequence shown here is derived from an EMBL/GenBank/DDBJ whole genome shotgun (WGS) entry which is preliminary data.</text>
</comment>
<feature type="domain" description="Signal transduction histidine kinase internal region" evidence="2">
    <location>
        <begin position="187"/>
        <end position="262"/>
    </location>
</feature>
<dbReference type="PANTHER" id="PTHR34220:SF7">
    <property type="entry name" value="SENSOR HISTIDINE KINASE YPDA"/>
    <property type="match status" value="1"/>
</dbReference>
<dbReference type="InterPro" id="IPR050640">
    <property type="entry name" value="Bact_2-comp_sensor_kinase"/>
</dbReference>
<feature type="transmembrane region" description="Helical" evidence="1">
    <location>
        <begin position="31"/>
        <end position="55"/>
    </location>
</feature>
<dbReference type="Pfam" id="PF06580">
    <property type="entry name" value="His_kinase"/>
    <property type="match status" value="1"/>
</dbReference>
<keyword evidence="1" id="KW-0472">Membrane</keyword>
<evidence type="ECO:0000313" key="3">
    <source>
        <dbReference type="EMBL" id="MFD2865447.1"/>
    </source>
</evidence>
<dbReference type="EMBL" id="JBHUON010000014">
    <property type="protein sequence ID" value="MFD2865447.1"/>
    <property type="molecule type" value="Genomic_DNA"/>
</dbReference>
<name>A0ABW5XQJ6_9SPHI</name>
<feature type="transmembrane region" description="Helical" evidence="1">
    <location>
        <begin position="88"/>
        <end position="108"/>
    </location>
</feature>
<dbReference type="Proteomes" id="UP001597601">
    <property type="component" value="Unassembled WGS sequence"/>
</dbReference>
<sequence length="372" mass="43965">MVERQHAMTMGLQLRLVLFKRLNYKLLLKHISGWVIFIIYEISFVRFSIGVFAPLQNYLCYYGLNVVLFYCNAHLILPFAIKSRRNYIIIPLLMVLELFFYLLFKYALDTVLAFSKNQVISQTIYIKQLLLPNLYRGISFLGCSSLYWAVLRMMLFRNRVHESETTHLVILKEKAELEKNLAEAMTAYLQQQISPHLLFNTLTFIHNTYYKHSRTASQCVLLLVDIMRFSLEEVDIKGKTTLKKEIAQIQNFIELNQLRFDYELYIDFKVAGNVESAQIIPLILLTLTENIFKHGYLKEKKGEAKIYITVNAQNELKFESWNLKKHEPEKRRLRSIGIKNVLKRLDYSYQHHYKLKISDEEDSFGVELMMQL</sequence>
<accession>A0ABW5XQJ6</accession>
<feature type="transmembrane region" description="Helical" evidence="1">
    <location>
        <begin position="61"/>
        <end position="81"/>
    </location>
</feature>
<feature type="transmembrane region" description="Helical" evidence="1">
    <location>
        <begin position="134"/>
        <end position="151"/>
    </location>
</feature>
<keyword evidence="3" id="KW-0418">Kinase</keyword>
<protein>
    <submittedName>
        <fullName evidence="3">Sensor histidine kinase</fullName>
        <ecNumber evidence="3">2.7.13.3</ecNumber>
    </submittedName>
</protein>
<dbReference type="PANTHER" id="PTHR34220">
    <property type="entry name" value="SENSOR HISTIDINE KINASE YPDA"/>
    <property type="match status" value="1"/>
</dbReference>
<proteinExistence type="predicted"/>
<keyword evidence="1" id="KW-0812">Transmembrane</keyword>
<reference evidence="4" key="1">
    <citation type="journal article" date="2019" name="Int. J. Syst. Evol. Microbiol.">
        <title>The Global Catalogue of Microorganisms (GCM) 10K type strain sequencing project: providing services to taxonomists for standard genome sequencing and annotation.</title>
        <authorList>
            <consortium name="The Broad Institute Genomics Platform"/>
            <consortium name="The Broad Institute Genome Sequencing Center for Infectious Disease"/>
            <person name="Wu L."/>
            <person name="Ma J."/>
        </authorList>
    </citation>
    <scope>NUCLEOTIDE SEQUENCE [LARGE SCALE GENOMIC DNA]</scope>
    <source>
        <strain evidence="4">KCTC 52232</strain>
    </source>
</reference>
<gene>
    <name evidence="3" type="ORF">ACFSYC_12170</name>
</gene>
<evidence type="ECO:0000313" key="4">
    <source>
        <dbReference type="Proteomes" id="UP001597601"/>
    </source>
</evidence>
<evidence type="ECO:0000256" key="1">
    <source>
        <dbReference type="SAM" id="Phobius"/>
    </source>
</evidence>
<dbReference type="GO" id="GO:0004673">
    <property type="term" value="F:protein histidine kinase activity"/>
    <property type="evidence" value="ECO:0007669"/>
    <property type="project" value="UniProtKB-EC"/>
</dbReference>
<organism evidence="3 4">
    <name type="scientific">Mucilaginibacter antarcticus</name>
    <dbReference type="NCBI Taxonomy" id="1855725"/>
    <lineage>
        <taxon>Bacteria</taxon>
        <taxon>Pseudomonadati</taxon>
        <taxon>Bacteroidota</taxon>
        <taxon>Sphingobacteriia</taxon>
        <taxon>Sphingobacteriales</taxon>
        <taxon>Sphingobacteriaceae</taxon>
        <taxon>Mucilaginibacter</taxon>
    </lineage>
</organism>
<dbReference type="EC" id="2.7.13.3" evidence="3"/>